<dbReference type="GeneID" id="92944686"/>
<keyword evidence="1" id="KW-0645">Protease</keyword>
<dbReference type="InterPro" id="IPR001539">
    <property type="entry name" value="Peptidase_U32"/>
</dbReference>
<dbReference type="EMBL" id="BKBC01000007">
    <property type="protein sequence ID" value="GEQ20320.1"/>
    <property type="molecule type" value="Genomic_DNA"/>
</dbReference>
<proteinExistence type="inferred from homology"/>
<evidence type="ECO:0000313" key="5">
    <source>
        <dbReference type="EMBL" id="GEQ20320.1"/>
    </source>
</evidence>
<dbReference type="AlphaFoldDB" id="A0A2S7FD68"/>
<accession>A0A2S7FD68</accession>
<dbReference type="EMBL" id="CP040626">
    <property type="protein sequence ID" value="QMW91459.1"/>
    <property type="molecule type" value="Genomic_DNA"/>
</dbReference>
<name>A0A2S7FD68_CLOBU</name>
<evidence type="ECO:0000313" key="10">
    <source>
        <dbReference type="Proteomes" id="UP000321089"/>
    </source>
</evidence>
<dbReference type="GO" id="GO:0006508">
    <property type="term" value="P:proteolysis"/>
    <property type="evidence" value="ECO:0007669"/>
    <property type="project" value="UniProtKB-KW"/>
</dbReference>
<sequence length="437" mass="49720">MKKPELLAPAGNLEKLKTAITFGADAVYLGGSKLNLRAFADNFTNEQLKEGVEYAHARGRKVYVTLNIIPHDSDIAGIEDYLRELYELKVDAVLVADPGLMTIVKNTVPDLEIHLSTQANCLNYEAAKFWHRAGVSRVVTAREMTYDELKELRRELPDTCEIEAFVHGAMCMGFSGKCMLSNYLTGRDSNRGACAQPCRYKYHLYEEDENGEMHEISNNIDILDENTNFCTDPSQKIKVVDDESKIEIEPHGVHLMNSKDLCMIEHIPELMECGIDSLKIEGRMKSVYYVASVVKAYRQAIDKYMSDPENYKYDPEWMDYLLKPSHRPFTTGFYFDDEVKQTYGSATYIQSYDIVGVVIEYDSENKIATINQKNKVLNGVDVEVLETEGENRIINLKDMRRKSDGESIESANVPQMIFTIQCDEELKIGDILIKSKK</sequence>
<dbReference type="GO" id="GO:0008233">
    <property type="term" value="F:peptidase activity"/>
    <property type="evidence" value="ECO:0007669"/>
    <property type="project" value="UniProtKB-KW"/>
</dbReference>
<reference evidence="5 10" key="3">
    <citation type="submission" date="2019-07" db="EMBL/GenBank/DDBJ databases">
        <title>Whole genome shotgun sequence of Clostridium butyricum NBRC 3858.</title>
        <authorList>
            <person name="Hosoyama A."/>
            <person name="Uohara A."/>
            <person name="Ohji S."/>
            <person name="Ichikawa N."/>
        </authorList>
    </citation>
    <scope>NUCLEOTIDE SEQUENCE [LARGE SCALE GENOMIC DNA]</scope>
    <source>
        <strain evidence="5 10">NBRC 3858</strain>
    </source>
</reference>
<keyword evidence="2" id="KW-0378">Hydrolase</keyword>
<dbReference type="PROSITE" id="PS01276">
    <property type="entry name" value="PEPTIDASE_U32"/>
    <property type="match status" value="1"/>
</dbReference>
<evidence type="ECO:0000256" key="1">
    <source>
        <dbReference type="ARBA" id="ARBA00022670"/>
    </source>
</evidence>
<dbReference type="RefSeq" id="WP_002580618.1">
    <property type="nucleotide sequence ID" value="NZ_AP019716.1"/>
</dbReference>
<dbReference type="Proteomes" id="UP000515243">
    <property type="component" value="Chromosome 1"/>
</dbReference>
<evidence type="ECO:0000313" key="7">
    <source>
        <dbReference type="EMBL" id="PPV15941.1"/>
    </source>
</evidence>
<dbReference type="Pfam" id="PF16325">
    <property type="entry name" value="Peptidase_U32_C"/>
    <property type="match status" value="1"/>
</dbReference>
<dbReference type="EMBL" id="WOFV02000004">
    <property type="protein sequence ID" value="NAS16739.1"/>
    <property type="molecule type" value="Genomic_DNA"/>
</dbReference>
<evidence type="ECO:0000256" key="2">
    <source>
        <dbReference type="ARBA" id="ARBA00022801"/>
    </source>
</evidence>
<evidence type="ECO:0000313" key="8">
    <source>
        <dbReference type="EMBL" id="QMW91459.1"/>
    </source>
</evidence>
<evidence type="ECO:0000259" key="4">
    <source>
        <dbReference type="Pfam" id="PF16325"/>
    </source>
</evidence>
<comment type="similarity">
    <text evidence="3">Belongs to the peptidase U32 family.</text>
</comment>
<dbReference type="Proteomes" id="UP000238081">
    <property type="component" value="Unassembled WGS sequence"/>
</dbReference>
<organism evidence="7 9">
    <name type="scientific">Clostridium butyricum</name>
    <dbReference type="NCBI Taxonomy" id="1492"/>
    <lineage>
        <taxon>Bacteria</taxon>
        <taxon>Bacillati</taxon>
        <taxon>Bacillota</taxon>
        <taxon>Clostridia</taxon>
        <taxon>Eubacteriales</taxon>
        <taxon>Clostridiaceae</taxon>
        <taxon>Clostridium</taxon>
    </lineage>
</organism>
<reference evidence="8 12" key="2">
    <citation type="submission" date="2019-05" db="EMBL/GenBank/DDBJ databases">
        <authorList>
            <person name="Schori C."/>
            <person name="Ahrens C."/>
        </authorList>
    </citation>
    <scope>NUCLEOTIDE SEQUENCE [LARGE SCALE GENOMIC DNA]</scope>
    <source>
        <strain evidence="8 12">DSM 10702</strain>
    </source>
</reference>
<feature type="domain" description="Peptidase family U32 C-terminal" evidence="4">
    <location>
        <begin position="350"/>
        <end position="432"/>
    </location>
</feature>
<evidence type="ECO:0000313" key="12">
    <source>
        <dbReference type="Proteomes" id="UP000515243"/>
    </source>
</evidence>
<dbReference type="Pfam" id="PF01136">
    <property type="entry name" value="Peptidase_U32"/>
    <property type="match status" value="1"/>
</dbReference>
<dbReference type="EMBL" id="LRDH01000096">
    <property type="protein sequence ID" value="PPV15941.1"/>
    <property type="molecule type" value="Genomic_DNA"/>
</dbReference>
<dbReference type="PANTHER" id="PTHR30217">
    <property type="entry name" value="PEPTIDASE U32 FAMILY"/>
    <property type="match status" value="1"/>
</dbReference>
<protein>
    <submittedName>
        <fullName evidence="7">Peptidase U32</fullName>
    </submittedName>
    <submittedName>
        <fullName evidence="6">U32 family peptidase</fullName>
    </submittedName>
</protein>
<dbReference type="InterPro" id="IPR032525">
    <property type="entry name" value="Peptidase_U32_C"/>
</dbReference>
<dbReference type="Proteomes" id="UP000474042">
    <property type="component" value="Unassembled WGS sequence"/>
</dbReference>
<evidence type="ECO:0000256" key="3">
    <source>
        <dbReference type="ARBA" id="ARBA00038374"/>
    </source>
</evidence>
<dbReference type="PANTHER" id="PTHR30217:SF6">
    <property type="entry name" value="TRNA HYDROXYLATION PROTEIN P"/>
    <property type="match status" value="1"/>
</dbReference>
<reference evidence="6 11" key="4">
    <citation type="submission" date="2020-01" db="EMBL/GenBank/DDBJ databases">
        <title>Genome sequence of a 1,3-propanediol producer, Clostridium butyricum S3.</title>
        <authorList>
            <person name="Zhou J."/>
        </authorList>
    </citation>
    <scope>NUCLEOTIDE SEQUENCE [LARGE SCALE GENOMIC DNA]</scope>
    <source>
        <strain evidence="6 11">S3</strain>
    </source>
</reference>
<evidence type="ECO:0000313" key="6">
    <source>
        <dbReference type="EMBL" id="NAS16739.1"/>
    </source>
</evidence>
<dbReference type="OrthoDB" id="9807498at2"/>
<evidence type="ECO:0000313" key="9">
    <source>
        <dbReference type="Proteomes" id="UP000238081"/>
    </source>
</evidence>
<evidence type="ECO:0000313" key="11">
    <source>
        <dbReference type="Proteomes" id="UP000474042"/>
    </source>
</evidence>
<dbReference type="KEGG" id="cbut:ATN24_12350"/>
<gene>
    <name evidence="7" type="ORF">AWN73_02325</name>
    <name evidence="5" type="ORF">CBU02nite_08260</name>
    <name evidence="8" type="ORF">FF104_10945</name>
    <name evidence="6" type="ORF">GND98_002310</name>
</gene>
<reference evidence="7 9" key="1">
    <citation type="submission" date="2016-01" db="EMBL/GenBank/DDBJ databases">
        <title>Characterization of the Clostridium difficile lineages that are prevalent in Hong Kong and China.</title>
        <authorList>
            <person name="Kwok J.S.-L."/>
            <person name="Lam W.-Y."/>
            <person name="Ip M."/>
            <person name="Chan T.-F."/>
            <person name="Hawkey P.M."/>
            <person name="Tsui S.K.-W."/>
        </authorList>
    </citation>
    <scope>NUCLEOTIDE SEQUENCE [LARGE SCALE GENOMIC DNA]</scope>
    <source>
        <strain evidence="7 9">300064</strain>
    </source>
</reference>
<dbReference type="Gene3D" id="2.40.30.10">
    <property type="entry name" value="Translation factors"/>
    <property type="match status" value="1"/>
</dbReference>
<dbReference type="Proteomes" id="UP000321089">
    <property type="component" value="Unassembled WGS sequence"/>
</dbReference>
<dbReference type="InterPro" id="IPR051454">
    <property type="entry name" value="RNA/ubiquinone_mod_enzymes"/>
</dbReference>